<dbReference type="SUPFAM" id="SSF56808">
    <property type="entry name" value="Ribosomal protein L1"/>
    <property type="match status" value="1"/>
</dbReference>
<feature type="compositionally biased region" description="Acidic residues" evidence="1">
    <location>
        <begin position="116"/>
        <end position="127"/>
    </location>
</feature>
<feature type="region of interest" description="Disordered" evidence="1">
    <location>
        <begin position="1"/>
        <end position="193"/>
    </location>
</feature>
<gene>
    <name evidence="2" type="primary">Cnig_chr_V.g16313</name>
    <name evidence="2" type="ORF">B9Z55_016313</name>
</gene>
<dbReference type="Pfam" id="PF00687">
    <property type="entry name" value="Ribosomal_L1"/>
    <property type="match status" value="1"/>
</dbReference>
<feature type="compositionally biased region" description="Basic residues" evidence="1">
    <location>
        <begin position="531"/>
        <end position="543"/>
    </location>
</feature>
<dbReference type="EMBL" id="PDUG01000005">
    <property type="protein sequence ID" value="PIC22165.1"/>
    <property type="molecule type" value="Genomic_DNA"/>
</dbReference>
<feature type="compositionally biased region" description="Acidic residues" evidence="1">
    <location>
        <begin position="146"/>
        <end position="164"/>
    </location>
</feature>
<dbReference type="STRING" id="1611254.A0A2G5T411"/>
<evidence type="ECO:0000313" key="3">
    <source>
        <dbReference type="Proteomes" id="UP000230233"/>
    </source>
</evidence>
<sequence length="564" mass="61943">MGRKSTKGTPARQVAVEEEAEEVVVPPKTPGKSPKTRAQKALATGAATPAPKTPARASKTPAVTETPAPKTPARAAKSPARAVKTPSVVATPNRKTPTRATKTVAKTPAKKVFEVPSDEESEEDEELQVVKTVPPSVAVPKKEEEKGSEDEEEESSDDEEEEGAEELKKASTPKKEKKIDAKEHASIQAAKDQAPQAISALKKYFADKNEKSLFPDIDYALNLTVTYKLPAVTTTQGKIQIQLPNSTRTINNTSVCVIMPDLDQSDAAKRDFDVEKQSREWADKIEADHGLTSAHITKILTKREVERIAHTYKDKRSLASSYDVFMVDGRVYNSVKSFLGKEFYKVHKSPLPFVYHKPMSTAIEGALRTVVYPLRRYITRAAVSVGHLGQGSAELSENINTVLEKIAQKCPGGFANVRNIYLSPSSNTPSLPIYADEGSATEIHLPTGSARDNRPLHETVDDCSTLPDGLKVAVRNNARIRVLKEDTNDAVLFPTVNDEHSIRDRLKPTIDPSKVLKKRARRAKGKEIVKKQIKRRKEKKLKKRTAETSSTTPVVAAKKAKVSQ</sequence>
<evidence type="ECO:0008006" key="4">
    <source>
        <dbReference type="Google" id="ProtNLM"/>
    </source>
</evidence>
<feature type="compositionally biased region" description="Low complexity" evidence="1">
    <location>
        <begin position="94"/>
        <end position="107"/>
    </location>
</feature>
<proteinExistence type="predicted"/>
<reference evidence="3" key="1">
    <citation type="submission" date="2017-10" db="EMBL/GenBank/DDBJ databases">
        <title>Rapid genome shrinkage in a self-fertile nematode reveals novel sperm competition proteins.</title>
        <authorList>
            <person name="Yin D."/>
            <person name="Schwarz E.M."/>
            <person name="Thomas C.G."/>
            <person name="Felde R.L."/>
            <person name="Korf I.F."/>
            <person name="Cutter A.D."/>
            <person name="Schartner C.M."/>
            <person name="Ralston E.J."/>
            <person name="Meyer B.J."/>
            <person name="Haag E.S."/>
        </authorList>
    </citation>
    <scope>NUCLEOTIDE SEQUENCE [LARGE SCALE GENOMIC DNA]</scope>
    <source>
        <strain evidence="3">JU1422</strain>
    </source>
</reference>
<organism evidence="2 3">
    <name type="scientific">Caenorhabditis nigoni</name>
    <dbReference type="NCBI Taxonomy" id="1611254"/>
    <lineage>
        <taxon>Eukaryota</taxon>
        <taxon>Metazoa</taxon>
        <taxon>Ecdysozoa</taxon>
        <taxon>Nematoda</taxon>
        <taxon>Chromadorea</taxon>
        <taxon>Rhabditida</taxon>
        <taxon>Rhabditina</taxon>
        <taxon>Rhabditomorpha</taxon>
        <taxon>Rhabditoidea</taxon>
        <taxon>Rhabditidae</taxon>
        <taxon>Peloderinae</taxon>
        <taxon>Caenorhabditis</taxon>
    </lineage>
</organism>
<dbReference type="InterPro" id="IPR016095">
    <property type="entry name" value="Ribosomal_uL1_3-a/b-sand"/>
</dbReference>
<dbReference type="Proteomes" id="UP000230233">
    <property type="component" value="Chromosome V"/>
</dbReference>
<feature type="compositionally biased region" description="Low complexity" evidence="1">
    <location>
        <begin position="39"/>
        <end position="82"/>
    </location>
</feature>
<dbReference type="CDD" id="cd00403">
    <property type="entry name" value="Ribosomal_L1"/>
    <property type="match status" value="1"/>
</dbReference>
<feature type="compositionally biased region" description="Basic and acidic residues" evidence="1">
    <location>
        <begin position="165"/>
        <end position="185"/>
    </location>
</feature>
<feature type="region of interest" description="Disordered" evidence="1">
    <location>
        <begin position="519"/>
        <end position="564"/>
    </location>
</feature>
<accession>A0A2G5T411</accession>
<evidence type="ECO:0000256" key="1">
    <source>
        <dbReference type="SAM" id="MobiDB-lite"/>
    </source>
</evidence>
<dbReference type="FunFam" id="3.40.50.790:FF:000017">
    <property type="entry name" value="Protein CBG11519"/>
    <property type="match status" value="1"/>
</dbReference>
<keyword evidence="3" id="KW-1185">Reference proteome</keyword>
<dbReference type="Gene3D" id="3.40.50.790">
    <property type="match status" value="1"/>
</dbReference>
<dbReference type="OrthoDB" id="10251727at2759"/>
<dbReference type="Gene3D" id="3.30.190.20">
    <property type="match status" value="1"/>
</dbReference>
<evidence type="ECO:0000313" key="2">
    <source>
        <dbReference type="EMBL" id="PIC22165.1"/>
    </source>
</evidence>
<name>A0A2G5T411_9PELO</name>
<comment type="caution">
    <text evidence="2">The sequence shown here is derived from an EMBL/GenBank/DDBJ whole genome shotgun (WGS) entry which is preliminary data.</text>
</comment>
<dbReference type="InterPro" id="IPR028364">
    <property type="entry name" value="Ribosomal_uL1/biogenesis"/>
</dbReference>
<dbReference type="AlphaFoldDB" id="A0A2G5T411"/>
<dbReference type="InterPro" id="IPR023674">
    <property type="entry name" value="Ribosomal_uL1-like"/>
</dbReference>
<protein>
    <recommendedName>
        <fullName evidence="4">Ribosomal L1 domain-containing protein</fullName>
    </recommendedName>
</protein>